<dbReference type="InterPro" id="IPR025997">
    <property type="entry name" value="SBP_2_dom"/>
</dbReference>
<dbReference type="GO" id="GO:0030246">
    <property type="term" value="F:carbohydrate binding"/>
    <property type="evidence" value="ECO:0007669"/>
    <property type="project" value="UniProtKB-ARBA"/>
</dbReference>
<protein>
    <submittedName>
        <fullName evidence="6">Sugar ABC transporter substrate-binding protein</fullName>
    </submittedName>
</protein>
<dbReference type="Proteomes" id="UP000270342">
    <property type="component" value="Unassembled WGS sequence"/>
</dbReference>
<dbReference type="RefSeq" id="WP_121088377.1">
    <property type="nucleotide sequence ID" value="NZ_RBZU01000008.1"/>
</dbReference>
<keyword evidence="3 4" id="KW-0732">Signal</keyword>
<dbReference type="InterPro" id="IPR028082">
    <property type="entry name" value="Peripla_BP_I"/>
</dbReference>
<reference evidence="6 7" key="1">
    <citation type="submission" date="2018-10" db="EMBL/GenBank/DDBJ databases">
        <title>Robbsia sp. DHC34, isolated from soil.</title>
        <authorList>
            <person name="Gao Z.-H."/>
            <person name="Qiu L.-H."/>
        </authorList>
    </citation>
    <scope>NUCLEOTIDE SEQUENCE [LARGE SCALE GENOMIC DNA]</scope>
    <source>
        <strain evidence="6 7">DHC34</strain>
    </source>
</reference>
<evidence type="ECO:0000259" key="5">
    <source>
        <dbReference type="Pfam" id="PF13407"/>
    </source>
</evidence>
<name>A0A494XMP1_9BURK</name>
<dbReference type="PROSITE" id="PS51318">
    <property type="entry name" value="TAT"/>
    <property type="match status" value="1"/>
</dbReference>
<gene>
    <name evidence="6" type="ORF">D7S86_18110</name>
</gene>
<feature type="domain" description="Periplasmic binding protein" evidence="5">
    <location>
        <begin position="44"/>
        <end position="285"/>
    </location>
</feature>
<dbReference type="GO" id="GO:0030313">
    <property type="term" value="C:cell envelope"/>
    <property type="evidence" value="ECO:0007669"/>
    <property type="project" value="UniProtKB-SubCell"/>
</dbReference>
<dbReference type="InterPro" id="IPR019546">
    <property type="entry name" value="TAT_signal_bac_arc"/>
</dbReference>
<feature type="signal peptide" evidence="4">
    <location>
        <begin position="1"/>
        <end position="36"/>
    </location>
</feature>
<dbReference type="Gene3D" id="3.40.50.2300">
    <property type="match status" value="2"/>
</dbReference>
<sequence>MDEIEERGLSRRNLLKLSAAAAATVASGGLPLAAQAATGSNYVFLSIVTQVPFWSEHRRGLQDAAKLLGVQASFTGPLDFDTAGQARQLDEIVANKPAGILIFPGDADALVGGINRAVEAGIPVITLTGDVPKSKRVATISIDGHAAGRVGGEMLAKAIGGKGKVILGMFPAPNVLERVEGYKAVFKEKYPGIEVVDVVNDKADPSFAPTAYAQSLQAHPGVVGIGGTDGDSGKGAAIAVKEAGLAGKVKIIAMDRNPDMLKFFDEGIVVGSVAQKSYTESFTGLHFLHWLNTNALKVANNPQAIGINPLPEMTSTGVMPITPQNYKQLMG</sequence>
<evidence type="ECO:0000313" key="7">
    <source>
        <dbReference type="Proteomes" id="UP000270342"/>
    </source>
</evidence>
<dbReference type="OrthoDB" id="250606at2"/>
<dbReference type="EMBL" id="RBZU01000008">
    <property type="protein sequence ID" value="RKP51975.1"/>
    <property type="molecule type" value="Genomic_DNA"/>
</dbReference>
<dbReference type="InterPro" id="IPR006311">
    <property type="entry name" value="TAT_signal"/>
</dbReference>
<dbReference type="PANTHER" id="PTHR46847">
    <property type="entry name" value="D-ALLOSE-BINDING PERIPLASMIC PROTEIN-RELATED"/>
    <property type="match status" value="1"/>
</dbReference>
<feature type="chain" id="PRO_5019870949" evidence="4">
    <location>
        <begin position="37"/>
        <end position="331"/>
    </location>
</feature>
<evidence type="ECO:0000256" key="2">
    <source>
        <dbReference type="ARBA" id="ARBA00007639"/>
    </source>
</evidence>
<comment type="subcellular location">
    <subcellularLocation>
        <location evidence="1">Cell envelope</location>
    </subcellularLocation>
</comment>
<organism evidence="6 7">
    <name type="scientific">Pararobbsia silviterrae</name>
    <dbReference type="NCBI Taxonomy" id="1792498"/>
    <lineage>
        <taxon>Bacteria</taxon>
        <taxon>Pseudomonadati</taxon>
        <taxon>Pseudomonadota</taxon>
        <taxon>Betaproteobacteria</taxon>
        <taxon>Burkholderiales</taxon>
        <taxon>Burkholderiaceae</taxon>
        <taxon>Pararobbsia</taxon>
    </lineage>
</organism>
<comment type="similarity">
    <text evidence="2">Belongs to the bacterial solute-binding protein 2 family.</text>
</comment>
<evidence type="ECO:0000256" key="3">
    <source>
        <dbReference type="ARBA" id="ARBA00022729"/>
    </source>
</evidence>
<proteinExistence type="inferred from homology"/>
<evidence type="ECO:0000313" key="6">
    <source>
        <dbReference type="EMBL" id="RKP51975.1"/>
    </source>
</evidence>
<dbReference type="Pfam" id="PF13407">
    <property type="entry name" value="Peripla_BP_4"/>
    <property type="match status" value="1"/>
</dbReference>
<accession>A0A494XMP1</accession>
<dbReference type="PANTHER" id="PTHR46847:SF1">
    <property type="entry name" value="D-ALLOSE-BINDING PERIPLASMIC PROTEIN-RELATED"/>
    <property type="match status" value="1"/>
</dbReference>
<dbReference type="AlphaFoldDB" id="A0A494XMP1"/>
<keyword evidence="7" id="KW-1185">Reference proteome</keyword>
<dbReference type="SUPFAM" id="SSF53822">
    <property type="entry name" value="Periplasmic binding protein-like I"/>
    <property type="match status" value="1"/>
</dbReference>
<comment type="caution">
    <text evidence="6">The sequence shown here is derived from an EMBL/GenBank/DDBJ whole genome shotgun (WGS) entry which is preliminary data.</text>
</comment>
<evidence type="ECO:0000256" key="4">
    <source>
        <dbReference type="SAM" id="SignalP"/>
    </source>
</evidence>
<evidence type="ECO:0000256" key="1">
    <source>
        <dbReference type="ARBA" id="ARBA00004196"/>
    </source>
</evidence>
<dbReference type="NCBIfam" id="TIGR01409">
    <property type="entry name" value="TAT_signal_seq"/>
    <property type="match status" value="1"/>
</dbReference>